<keyword evidence="1" id="KW-0472">Membrane</keyword>
<reference evidence="3 4" key="1">
    <citation type="submission" date="2018-05" db="EMBL/GenBank/DDBJ databases">
        <title>Chitinophaga sp. K3CV102501T nov., isolated from isolated from a monsoon evergreen broad-leaved forest soil.</title>
        <authorList>
            <person name="Lv Y."/>
        </authorList>
    </citation>
    <scope>NUCLEOTIDE SEQUENCE [LARGE SCALE GENOMIC DNA]</scope>
    <source>
        <strain evidence="3 4">GDMCC 1.1325</strain>
    </source>
</reference>
<feature type="transmembrane region" description="Helical" evidence="1">
    <location>
        <begin position="114"/>
        <end position="135"/>
    </location>
</feature>
<dbReference type="AlphaFoldDB" id="A0A365XR95"/>
<name>A0A365XR95_9BACT</name>
<dbReference type="RefSeq" id="WP_113619912.1">
    <property type="nucleotide sequence ID" value="NZ_QFFJ01000003.1"/>
</dbReference>
<feature type="transmembrane region" description="Helical" evidence="1">
    <location>
        <begin position="276"/>
        <end position="293"/>
    </location>
</feature>
<evidence type="ECO:0000313" key="3">
    <source>
        <dbReference type="EMBL" id="RBL88085.1"/>
    </source>
</evidence>
<keyword evidence="1" id="KW-1133">Transmembrane helix</keyword>
<keyword evidence="1" id="KW-0812">Transmembrane</keyword>
<feature type="transmembrane region" description="Helical" evidence="1">
    <location>
        <begin position="142"/>
        <end position="162"/>
    </location>
</feature>
<dbReference type="OrthoDB" id="508112at2"/>
<feature type="transmembrane region" description="Helical" evidence="1">
    <location>
        <begin position="227"/>
        <end position="247"/>
    </location>
</feature>
<accession>A0A365XR95</accession>
<comment type="caution">
    <text evidence="3">The sequence shown here is derived from an EMBL/GenBank/DDBJ whole genome shotgun (WGS) entry which is preliminary data.</text>
</comment>
<feature type="transmembrane region" description="Helical" evidence="1">
    <location>
        <begin position="89"/>
        <end position="108"/>
    </location>
</feature>
<keyword evidence="4" id="KW-1185">Reference proteome</keyword>
<dbReference type="PANTHER" id="PTHR40407">
    <property type="entry name" value="MEMBRANE PROTEIN-LIKE PROTEIN"/>
    <property type="match status" value="1"/>
</dbReference>
<sequence>MNTTTPNRISSIDVLRGLVMVIMALDHARDYFHITAMTADPMDPATTTVAAYFTRWITHFCAPTFVLLSGISAFLAARRKTKSAASIFLIKRGLWLVIAELTIVNFALTYNPFYNFIFLQVIWAIGWSMVILGLLSLWSRKVVLIVGLLLFFGHNVVDYMNFPKEGAASVIWQVLLTSRPMVLPLDATHVVGVFYAVLPWTGIMLVGYSMGEWFTSDFPAALRKKRLLLAGWGLVVLFIVLRFINLYGNPMPWVHQPDFLRNVLAFFNTSKYPPSLQYAGMTLGPAILALAVFEQVKNKWTDVLSVYGRVPFFYYLLHFYLLHALLVVVFFLTGHHTTEIMDLRIPFQFRPMTFGYSLPVVYLIWIAVVAVLYRPCRWYNQYRATHQQWWLKYL</sequence>
<feature type="transmembrane region" description="Helical" evidence="1">
    <location>
        <begin position="56"/>
        <end position="77"/>
    </location>
</feature>
<feature type="transmembrane region" description="Helical" evidence="1">
    <location>
        <begin position="313"/>
        <end position="334"/>
    </location>
</feature>
<dbReference type="Pfam" id="PF07786">
    <property type="entry name" value="HGSNAT_cat"/>
    <property type="match status" value="1"/>
</dbReference>
<dbReference type="InterPro" id="IPR012429">
    <property type="entry name" value="HGSNAT_cat"/>
</dbReference>
<evidence type="ECO:0000313" key="4">
    <source>
        <dbReference type="Proteomes" id="UP000253410"/>
    </source>
</evidence>
<dbReference type="EMBL" id="QFFJ01000003">
    <property type="protein sequence ID" value="RBL88085.1"/>
    <property type="molecule type" value="Genomic_DNA"/>
</dbReference>
<feature type="transmembrane region" description="Helical" evidence="1">
    <location>
        <begin position="354"/>
        <end position="373"/>
    </location>
</feature>
<gene>
    <name evidence="3" type="ORF">DF182_31655</name>
</gene>
<evidence type="ECO:0000259" key="2">
    <source>
        <dbReference type="Pfam" id="PF07786"/>
    </source>
</evidence>
<protein>
    <recommendedName>
        <fullName evidence="2">Heparan-alpha-glucosaminide N-acetyltransferase catalytic domain-containing protein</fullName>
    </recommendedName>
</protein>
<feature type="transmembrane region" description="Helical" evidence="1">
    <location>
        <begin position="182"/>
        <end position="206"/>
    </location>
</feature>
<proteinExistence type="predicted"/>
<dbReference type="PANTHER" id="PTHR40407:SF1">
    <property type="entry name" value="HEPARAN-ALPHA-GLUCOSAMINIDE N-ACETYLTRANSFERASE CATALYTIC DOMAIN-CONTAINING PROTEIN"/>
    <property type="match status" value="1"/>
</dbReference>
<organism evidence="3 4">
    <name type="scientific">Chitinophaga flava</name>
    <dbReference type="NCBI Taxonomy" id="2259036"/>
    <lineage>
        <taxon>Bacteria</taxon>
        <taxon>Pseudomonadati</taxon>
        <taxon>Bacteroidota</taxon>
        <taxon>Chitinophagia</taxon>
        <taxon>Chitinophagales</taxon>
        <taxon>Chitinophagaceae</taxon>
        <taxon>Chitinophaga</taxon>
    </lineage>
</organism>
<feature type="domain" description="Heparan-alpha-glucosaminide N-acetyltransferase catalytic" evidence="2">
    <location>
        <begin position="8"/>
        <end position="217"/>
    </location>
</feature>
<dbReference type="Proteomes" id="UP000253410">
    <property type="component" value="Unassembled WGS sequence"/>
</dbReference>
<evidence type="ECO:0000256" key="1">
    <source>
        <dbReference type="SAM" id="Phobius"/>
    </source>
</evidence>